<protein>
    <submittedName>
        <fullName evidence="3">Uncharacterized protein</fullName>
    </submittedName>
</protein>
<gene>
    <name evidence="3" type="ORF">RUA4292_02124</name>
</gene>
<dbReference type="EMBL" id="CYPU01000039">
    <property type="protein sequence ID" value="CUH47948.1"/>
    <property type="molecule type" value="Genomic_DNA"/>
</dbReference>
<feature type="compositionally biased region" description="Basic and acidic residues" evidence="1">
    <location>
        <begin position="1"/>
        <end position="18"/>
    </location>
</feature>
<evidence type="ECO:0000256" key="2">
    <source>
        <dbReference type="SAM" id="Phobius"/>
    </source>
</evidence>
<dbReference type="AlphaFoldDB" id="A0A0N7LQG4"/>
<accession>A0A0N7LQG4</accession>
<dbReference type="InterPro" id="IPR045644">
    <property type="entry name" value="DUF6404"/>
</dbReference>
<keyword evidence="2" id="KW-0812">Transmembrane</keyword>
<feature type="transmembrane region" description="Helical" evidence="2">
    <location>
        <begin position="71"/>
        <end position="94"/>
    </location>
</feature>
<feature type="transmembrane region" description="Helical" evidence="2">
    <location>
        <begin position="114"/>
        <end position="133"/>
    </location>
</feature>
<keyword evidence="2" id="KW-1133">Transmembrane helix</keyword>
<evidence type="ECO:0000256" key="1">
    <source>
        <dbReference type="SAM" id="MobiDB-lite"/>
    </source>
</evidence>
<dbReference type="Proteomes" id="UP000050783">
    <property type="component" value="Unassembled WGS sequence"/>
</dbReference>
<dbReference type="RefSeq" id="WP_145974941.1">
    <property type="nucleotide sequence ID" value="NZ_CYPU01000039.1"/>
</dbReference>
<dbReference type="Pfam" id="PF19942">
    <property type="entry name" value="DUF6404"/>
    <property type="match status" value="1"/>
</dbReference>
<proteinExistence type="predicted"/>
<reference evidence="3 4" key="1">
    <citation type="submission" date="2015-09" db="EMBL/GenBank/DDBJ databases">
        <authorList>
            <consortium name="Swine Surveillance"/>
        </authorList>
    </citation>
    <scope>NUCLEOTIDE SEQUENCE [LARGE SCALE GENOMIC DNA]</scope>
    <source>
        <strain evidence="3 4">CECT 4292</strain>
    </source>
</reference>
<dbReference type="GeneID" id="55493340"/>
<evidence type="ECO:0000313" key="3">
    <source>
        <dbReference type="EMBL" id="CUH47948.1"/>
    </source>
</evidence>
<feature type="region of interest" description="Disordered" evidence="1">
    <location>
        <begin position="1"/>
        <end position="35"/>
    </location>
</feature>
<name>A0A0N7LQG4_9RHOB</name>
<evidence type="ECO:0000313" key="4">
    <source>
        <dbReference type="Proteomes" id="UP000050783"/>
    </source>
</evidence>
<sequence>MSKPDFQERLRRLEEKQHKSAPQVERPSASDKRERLQRALEATDAAGISRAESFPPFHKFLFKLGFTPKPFFYMSSLWLLVIGGGVVFLIFGGVLYSEIGATIKRGPVAGLYRVGWQGVYLITVITAIGFSVYHKVRAKKAGLPRWRDL</sequence>
<keyword evidence="2" id="KW-0472">Membrane</keyword>
<organism evidence="3 4">
    <name type="scientific">Ruegeria atlantica</name>
    <dbReference type="NCBI Taxonomy" id="81569"/>
    <lineage>
        <taxon>Bacteria</taxon>
        <taxon>Pseudomonadati</taxon>
        <taxon>Pseudomonadota</taxon>
        <taxon>Alphaproteobacteria</taxon>
        <taxon>Rhodobacterales</taxon>
        <taxon>Roseobacteraceae</taxon>
        <taxon>Ruegeria</taxon>
    </lineage>
</organism>